<dbReference type="SUPFAM" id="SSF55729">
    <property type="entry name" value="Acyl-CoA N-acyltransferases (Nat)"/>
    <property type="match status" value="1"/>
</dbReference>
<evidence type="ECO:0000313" key="2">
    <source>
        <dbReference type="EMBL" id="SHI10909.1"/>
    </source>
</evidence>
<dbReference type="InterPro" id="IPR051531">
    <property type="entry name" value="N-acetyltransferase"/>
</dbReference>
<evidence type="ECO:0000259" key="1">
    <source>
        <dbReference type="PROSITE" id="PS51186"/>
    </source>
</evidence>
<dbReference type="AlphaFoldDB" id="A0A1M5YG78"/>
<proteinExistence type="predicted"/>
<dbReference type="GeneID" id="89508603"/>
<dbReference type="STRING" id="1121131.SAMN02745229_01453"/>
<sequence length="163" mass="18870">MITIKESTTEDIKNIQELWADGDVMKYIGFPDGLHETEESIQEWLDRFRTSKPKENHYSIFEDGKYCGETQYRIDEDHHSASLDIKLLKFARGRGIATKAISHAIEEAFKNGAEVVWVDPHPDNDKAISLYQRLGFIAKEMPEHVIALGEAPHVYRYMERCKE</sequence>
<keyword evidence="3" id="KW-1185">Reference proteome</keyword>
<evidence type="ECO:0000313" key="3">
    <source>
        <dbReference type="Proteomes" id="UP000184278"/>
    </source>
</evidence>
<feature type="domain" description="N-acetyltransferase" evidence="1">
    <location>
        <begin position="2"/>
        <end position="161"/>
    </location>
</feature>
<dbReference type="RefSeq" id="WP_073386690.1">
    <property type="nucleotide sequence ID" value="NZ_FQXK01000011.1"/>
</dbReference>
<dbReference type="InterPro" id="IPR000182">
    <property type="entry name" value="GNAT_dom"/>
</dbReference>
<dbReference type="Proteomes" id="UP000184278">
    <property type="component" value="Unassembled WGS sequence"/>
</dbReference>
<dbReference type="PANTHER" id="PTHR43792:SF1">
    <property type="entry name" value="N-ACETYLTRANSFERASE DOMAIN-CONTAINING PROTEIN"/>
    <property type="match status" value="1"/>
</dbReference>
<accession>A0A1M5YG78</accession>
<dbReference type="Pfam" id="PF00583">
    <property type="entry name" value="Acetyltransf_1"/>
    <property type="match status" value="1"/>
</dbReference>
<dbReference type="GO" id="GO:0016747">
    <property type="term" value="F:acyltransferase activity, transferring groups other than amino-acyl groups"/>
    <property type="evidence" value="ECO:0007669"/>
    <property type="project" value="InterPro"/>
</dbReference>
<dbReference type="EMBL" id="FQXK01000011">
    <property type="protein sequence ID" value="SHI10909.1"/>
    <property type="molecule type" value="Genomic_DNA"/>
</dbReference>
<name>A0A1M5YG78_BUTFI</name>
<gene>
    <name evidence="2" type="ORF">SAMN02745229_01453</name>
</gene>
<dbReference type="PROSITE" id="PS51186">
    <property type="entry name" value="GNAT"/>
    <property type="match status" value="1"/>
</dbReference>
<organism evidence="2 3">
    <name type="scientific">Butyrivibrio fibrisolvens DSM 3071</name>
    <dbReference type="NCBI Taxonomy" id="1121131"/>
    <lineage>
        <taxon>Bacteria</taxon>
        <taxon>Bacillati</taxon>
        <taxon>Bacillota</taxon>
        <taxon>Clostridia</taxon>
        <taxon>Lachnospirales</taxon>
        <taxon>Lachnospiraceae</taxon>
        <taxon>Butyrivibrio</taxon>
    </lineage>
</organism>
<dbReference type="InterPro" id="IPR016181">
    <property type="entry name" value="Acyl_CoA_acyltransferase"/>
</dbReference>
<dbReference type="Gene3D" id="3.40.630.30">
    <property type="match status" value="1"/>
</dbReference>
<keyword evidence="2" id="KW-0808">Transferase</keyword>
<reference evidence="3" key="1">
    <citation type="submission" date="2016-11" db="EMBL/GenBank/DDBJ databases">
        <authorList>
            <person name="Varghese N."/>
            <person name="Submissions S."/>
        </authorList>
    </citation>
    <scope>NUCLEOTIDE SEQUENCE [LARGE SCALE GENOMIC DNA]</scope>
    <source>
        <strain evidence="3">DSM 3071</strain>
    </source>
</reference>
<protein>
    <submittedName>
        <fullName evidence="2">Protein N-acetyltransferase, RimJ/RimL family</fullName>
    </submittedName>
</protein>
<dbReference type="OrthoDB" id="9793950at2"/>
<dbReference type="CDD" id="cd04301">
    <property type="entry name" value="NAT_SF"/>
    <property type="match status" value="1"/>
</dbReference>
<dbReference type="PANTHER" id="PTHR43792">
    <property type="entry name" value="GNAT FAMILY, PUTATIVE (AFU_ORTHOLOGUE AFUA_3G00765)-RELATED-RELATED"/>
    <property type="match status" value="1"/>
</dbReference>